<dbReference type="InterPro" id="IPR018357">
    <property type="entry name" value="Hexapep_transf_CS"/>
</dbReference>
<dbReference type="PANTHER" id="PTHR43300">
    <property type="entry name" value="ACETYLTRANSFERASE"/>
    <property type="match status" value="1"/>
</dbReference>
<evidence type="ECO:0000313" key="6">
    <source>
        <dbReference type="EMBL" id="MFD2832723.1"/>
    </source>
</evidence>
<keyword evidence="7" id="KW-1185">Reference proteome</keyword>
<name>A0ABW5X5V1_9FLAO</name>
<organism evidence="6 7">
    <name type="scientific">Christiangramia antarctica</name>
    <dbReference type="NCBI Taxonomy" id="2058158"/>
    <lineage>
        <taxon>Bacteria</taxon>
        <taxon>Pseudomonadati</taxon>
        <taxon>Bacteroidota</taxon>
        <taxon>Flavobacteriia</taxon>
        <taxon>Flavobacteriales</taxon>
        <taxon>Flavobacteriaceae</taxon>
        <taxon>Christiangramia</taxon>
    </lineage>
</organism>
<evidence type="ECO:0000256" key="3">
    <source>
        <dbReference type="ARBA" id="ARBA00022737"/>
    </source>
</evidence>
<feature type="domain" description="PglD N-terminal" evidence="5">
    <location>
        <begin position="2"/>
        <end position="80"/>
    </location>
</feature>
<dbReference type="RefSeq" id="WP_251742071.1">
    <property type="nucleotide sequence ID" value="NZ_JBHUOJ010000009.1"/>
</dbReference>
<reference evidence="7" key="1">
    <citation type="journal article" date="2019" name="Int. J. Syst. Evol. Microbiol.">
        <title>The Global Catalogue of Microorganisms (GCM) 10K type strain sequencing project: providing services to taxonomists for standard genome sequencing and annotation.</title>
        <authorList>
            <consortium name="The Broad Institute Genomics Platform"/>
            <consortium name="The Broad Institute Genome Sequencing Center for Infectious Disease"/>
            <person name="Wu L."/>
            <person name="Ma J."/>
        </authorList>
    </citation>
    <scope>NUCLEOTIDE SEQUENCE [LARGE SCALE GENOMIC DNA]</scope>
    <source>
        <strain evidence="7">KCTC 52925</strain>
    </source>
</reference>
<dbReference type="InterPro" id="IPR050179">
    <property type="entry name" value="Trans_hexapeptide_repeat"/>
</dbReference>
<keyword evidence="2" id="KW-0808">Transferase</keyword>
<dbReference type="Gene3D" id="3.40.50.20">
    <property type="match status" value="1"/>
</dbReference>
<dbReference type="InterPro" id="IPR001451">
    <property type="entry name" value="Hexapep"/>
</dbReference>
<dbReference type="InterPro" id="IPR041561">
    <property type="entry name" value="PglD_N"/>
</dbReference>
<dbReference type="Gene3D" id="2.160.10.10">
    <property type="entry name" value="Hexapeptide repeat proteins"/>
    <property type="match status" value="1"/>
</dbReference>
<gene>
    <name evidence="6" type="ORF">ACFSYS_05435</name>
</gene>
<comment type="similarity">
    <text evidence="1">Belongs to the transferase hexapeptide repeat family.</text>
</comment>
<evidence type="ECO:0000256" key="4">
    <source>
        <dbReference type="ARBA" id="ARBA00023315"/>
    </source>
</evidence>
<dbReference type="CDD" id="cd03360">
    <property type="entry name" value="LbH_AT_putative"/>
    <property type="match status" value="1"/>
</dbReference>
<accession>A0ABW5X5V1</accession>
<keyword evidence="4" id="KW-0012">Acyltransferase</keyword>
<protein>
    <submittedName>
        <fullName evidence="6">Acetyltransferase</fullName>
    </submittedName>
</protein>
<evidence type="ECO:0000256" key="2">
    <source>
        <dbReference type="ARBA" id="ARBA00022679"/>
    </source>
</evidence>
<keyword evidence="3" id="KW-0677">Repeat</keyword>
<dbReference type="PANTHER" id="PTHR43300:SF7">
    <property type="entry name" value="UDP-N-ACETYLBACILLOSAMINE N-ACETYLTRANSFERASE"/>
    <property type="match status" value="1"/>
</dbReference>
<dbReference type="PROSITE" id="PS00101">
    <property type="entry name" value="HEXAPEP_TRANSFERASES"/>
    <property type="match status" value="1"/>
</dbReference>
<dbReference type="Proteomes" id="UP001597438">
    <property type="component" value="Unassembled WGS sequence"/>
</dbReference>
<dbReference type="InterPro" id="IPR020019">
    <property type="entry name" value="AcTrfase_PglD-like"/>
</dbReference>
<evidence type="ECO:0000256" key="1">
    <source>
        <dbReference type="ARBA" id="ARBA00007274"/>
    </source>
</evidence>
<evidence type="ECO:0000313" key="7">
    <source>
        <dbReference type="Proteomes" id="UP001597438"/>
    </source>
</evidence>
<dbReference type="Pfam" id="PF17836">
    <property type="entry name" value="PglD_N"/>
    <property type="match status" value="1"/>
</dbReference>
<comment type="caution">
    <text evidence="6">The sequence shown here is derived from an EMBL/GenBank/DDBJ whole genome shotgun (WGS) entry which is preliminary data.</text>
</comment>
<dbReference type="SUPFAM" id="SSF51161">
    <property type="entry name" value="Trimeric LpxA-like enzymes"/>
    <property type="match status" value="1"/>
</dbReference>
<sequence>MIILGAGGFATELLQNFSREEQSILVFYDDVNLDSSAFKFDKFPVLKDFEEAKNYLQKTDKRFVLGLGNPILRYKLFEKFSQIGGSPTSSISDRAIIGDMNIKLGEGCTILANAVISNSVKVGKACLVYYSVTITHNCIIEDFVELSPGAILLGNVKIGAFTSIGANATILPRLKIGKNVTVGAGALVNKDLPDNCVAVGVPARIIKIKDGVGNNFL</sequence>
<dbReference type="NCBIfam" id="TIGR03570">
    <property type="entry name" value="NeuD_NnaD"/>
    <property type="match status" value="1"/>
</dbReference>
<dbReference type="InterPro" id="IPR011004">
    <property type="entry name" value="Trimer_LpxA-like_sf"/>
</dbReference>
<dbReference type="EMBL" id="JBHUOJ010000009">
    <property type="protein sequence ID" value="MFD2832723.1"/>
    <property type="molecule type" value="Genomic_DNA"/>
</dbReference>
<dbReference type="Pfam" id="PF00132">
    <property type="entry name" value="Hexapep"/>
    <property type="match status" value="1"/>
</dbReference>
<proteinExistence type="inferred from homology"/>
<evidence type="ECO:0000259" key="5">
    <source>
        <dbReference type="Pfam" id="PF17836"/>
    </source>
</evidence>